<evidence type="ECO:0000256" key="1">
    <source>
        <dbReference type="ARBA" id="ARBA00004123"/>
    </source>
</evidence>
<feature type="domain" description="C2H2-type" evidence="9">
    <location>
        <begin position="423"/>
        <end position="450"/>
    </location>
</feature>
<evidence type="ECO:0000256" key="3">
    <source>
        <dbReference type="ARBA" id="ARBA00022737"/>
    </source>
</evidence>
<reference evidence="10" key="1">
    <citation type="submission" date="2022-11" db="EMBL/GenBank/DDBJ databases">
        <title>Centuries of genome instability and evolution in soft-shell clam transmissible cancer (bioRxiv).</title>
        <authorList>
            <person name="Hart S.F.M."/>
            <person name="Yonemitsu M.A."/>
            <person name="Giersch R.M."/>
            <person name="Beal B.F."/>
            <person name="Arriagada G."/>
            <person name="Davis B.W."/>
            <person name="Ostrander E.A."/>
            <person name="Goff S.P."/>
            <person name="Metzger M.J."/>
        </authorList>
    </citation>
    <scope>NUCLEOTIDE SEQUENCE</scope>
    <source>
        <strain evidence="10">MELC-2E11</strain>
        <tissue evidence="10">Siphon/mantle</tissue>
    </source>
</reference>
<feature type="domain" description="C2H2-type" evidence="9">
    <location>
        <begin position="301"/>
        <end position="323"/>
    </location>
</feature>
<evidence type="ECO:0000256" key="6">
    <source>
        <dbReference type="ARBA" id="ARBA00023125"/>
    </source>
</evidence>
<accession>A0ABY7EJX0</accession>
<protein>
    <submittedName>
        <fullName evidence="10">ZN358-like protein</fullName>
    </submittedName>
</protein>
<organism evidence="10 11">
    <name type="scientific">Mya arenaria</name>
    <name type="common">Soft-shell clam</name>
    <dbReference type="NCBI Taxonomy" id="6604"/>
    <lineage>
        <taxon>Eukaryota</taxon>
        <taxon>Metazoa</taxon>
        <taxon>Spiralia</taxon>
        <taxon>Lophotrochozoa</taxon>
        <taxon>Mollusca</taxon>
        <taxon>Bivalvia</taxon>
        <taxon>Autobranchia</taxon>
        <taxon>Heteroconchia</taxon>
        <taxon>Euheterodonta</taxon>
        <taxon>Imparidentia</taxon>
        <taxon>Neoheterodontei</taxon>
        <taxon>Myida</taxon>
        <taxon>Myoidea</taxon>
        <taxon>Myidae</taxon>
        <taxon>Mya</taxon>
    </lineage>
</organism>
<evidence type="ECO:0000313" key="11">
    <source>
        <dbReference type="Proteomes" id="UP001164746"/>
    </source>
</evidence>
<comment type="subcellular location">
    <subcellularLocation>
        <location evidence="1">Nucleus</location>
    </subcellularLocation>
</comment>
<evidence type="ECO:0000256" key="4">
    <source>
        <dbReference type="ARBA" id="ARBA00022771"/>
    </source>
</evidence>
<dbReference type="PROSITE" id="PS00028">
    <property type="entry name" value="ZINC_FINGER_C2H2_1"/>
    <property type="match status" value="5"/>
</dbReference>
<gene>
    <name evidence="10" type="ORF">MAR_035246</name>
</gene>
<feature type="domain" description="C2H2-type" evidence="9">
    <location>
        <begin position="395"/>
        <end position="422"/>
    </location>
</feature>
<keyword evidence="7" id="KW-0539">Nucleus</keyword>
<dbReference type="InterPro" id="IPR013087">
    <property type="entry name" value="Znf_C2H2_type"/>
</dbReference>
<dbReference type="Proteomes" id="UP001164746">
    <property type="component" value="Chromosome 7"/>
</dbReference>
<evidence type="ECO:0000256" key="5">
    <source>
        <dbReference type="ARBA" id="ARBA00022833"/>
    </source>
</evidence>
<keyword evidence="11" id="KW-1185">Reference proteome</keyword>
<keyword evidence="2" id="KW-0479">Metal-binding</keyword>
<proteinExistence type="predicted"/>
<dbReference type="PANTHER" id="PTHR24390:SF159">
    <property type="entry name" value="GROWTH FACTOR INDEPENDENT 1 TRANSCRIPTIONAL REPRESSOR"/>
    <property type="match status" value="1"/>
</dbReference>
<keyword evidence="3" id="KW-0677">Repeat</keyword>
<dbReference type="PANTHER" id="PTHR24390">
    <property type="entry name" value="ZINC FINGER PROTEIN"/>
    <property type="match status" value="1"/>
</dbReference>
<dbReference type="PROSITE" id="PS50157">
    <property type="entry name" value="ZINC_FINGER_C2H2_2"/>
    <property type="match status" value="6"/>
</dbReference>
<evidence type="ECO:0000256" key="8">
    <source>
        <dbReference type="PROSITE-ProRule" id="PRU00042"/>
    </source>
</evidence>
<evidence type="ECO:0000256" key="7">
    <source>
        <dbReference type="ARBA" id="ARBA00023242"/>
    </source>
</evidence>
<dbReference type="InterPro" id="IPR036236">
    <property type="entry name" value="Znf_C2H2_sf"/>
</dbReference>
<keyword evidence="5" id="KW-0862">Zinc</keyword>
<feature type="domain" description="C2H2-type" evidence="9">
    <location>
        <begin position="367"/>
        <end position="395"/>
    </location>
</feature>
<feature type="domain" description="C2H2-type" evidence="9">
    <location>
        <begin position="273"/>
        <end position="300"/>
    </location>
</feature>
<evidence type="ECO:0000256" key="2">
    <source>
        <dbReference type="ARBA" id="ARBA00022723"/>
    </source>
</evidence>
<evidence type="ECO:0000313" key="10">
    <source>
        <dbReference type="EMBL" id="WAR10170.1"/>
    </source>
</evidence>
<keyword evidence="4 8" id="KW-0863">Zinc-finger</keyword>
<dbReference type="EMBL" id="CP111018">
    <property type="protein sequence ID" value="WAR10170.1"/>
    <property type="molecule type" value="Genomic_DNA"/>
</dbReference>
<keyword evidence="6" id="KW-0238">DNA-binding</keyword>
<dbReference type="Pfam" id="PF00096">
    <property type="entry name" value="zf-C2H2"/>
    <property type="match status" value="4"/>
</dbReference>
<dbReference type="SUPFAM" id="SSF57667">
    <property type="entry name" value="beta-beta-alpha zinc fingers"/>
    <property type="match status" value="3"/>
</dbReference>
<sequence>MDQELVYPNVAGEEEVVFSSQEAALSDGRIQAAELMISMAASGHSDVSITSEALHEEGVDVSHSGDIPMIVSMPSEQHSELGNTDPGRIRQRARIEVMEYNDVGDKQELPEDLVIITGKSELDNVSSYPSGHILSQGFSGDIGNTITLRQMLTGLGSEKEVVKQHSEMETSVQNLIHSTYEQVVEEDGGSNTVVIEMPYGGGDNVIVSAQSENVPMNGTIATDVCVGNNYVKDGEVITVSGDQAVDATGEMINITELYKHRITHNENLGVSMFKCSTCQVSFSEPLDLEKHKQLHIDRRVFKCCICSDTFSGFNNYKCHLRIHDKLATYTCDMCPFLVFQLRKHFISHLDDHEIAKEHYIPGQALRLICFVCNKEFCDRGQLRRHQQYYHSDKSYKCSVCGKAFCERAKLQRHMLIHNGRRDFTCSACNKAFSLKHNLVAHMNVHTKEKPFYCYICRRTFSQKVCLQRHLRVHEGFKIEYEQR</sequence>
<dbReference type="SMART" id="SM00355">
    <property type="entry name" value="ZnF_C2H2"/>
    <property type="match status" value="7"/>
</dbReference>
<dbReference type="Gene3D" id="3.30.160.60">
    <property type="entry name" value="Classic Zinc Finger"/>
    <property type="match status" value="4"/>
</dbReference>
<evidence type="ECO:0000259" key="9">
    <source>
        <dbReference type="PROSITE" id="PS50157"/>
    </source>
</evidence>
<feature type="domain" description="C2H2-type" evidence="9">
    <location>
        <begin position="451"/>
        <end position="478"/>
    </location>
</feature>
<name>A0ABY7EJX0_MYAAR</name>